<proteinExistence type="predicted"/>
<dbReference type="EMBL" id="UOFK01000023">
    <property type="protein sequence ID" value="VAW72920.1"/>
    <property type="molecule type" value="Genomic_DNA"/>
</dbReference>
<gene>
    <name evidence="2" type="ORF">MNBD_GAMMA13-209</name>
</gene>
<feature type="transmembrane region" description="Helical" evidence="1">
    <location>
        <begin position="189"/>
        <end position="210"/>
    </location>
</feature>
<feature type="transmembrane region" description="Helical" evidence="1">
    <location>
        <begin position="151"/>
        <end position="169"/>
    </location>
</feature>
<name>A0A3B0Y7V8_9ZZZZ</name>
<dbReference type="AlphaFoldDB" id="A0A3B0Y7V8"/>
<sequence>MAMILLSALLGIVADRLLTHLHEWRHYNHFLQYIAWMRTRISGPPWDNIGGLLLVLLPLWLAIGLLQSWISTWLFGLAGLLFYIAVFVYCLGPRDLAVDIDTYCEVCRASDADLHKRAAGRLLRGDIPPGDDIECARRVTRAVLLEANDRLFAVLFWFVLLGPVGAVMYRSAAVLYYQNRDDGEFADSIAWLYAVMLWLPARLVALGYALSGHFDSAMAGWRQAHRNQPEGVTGSERVLADTGEGALGLADDDYVDDKVTAIRSAMRLVWRALTVWMVALSLLVLAGWMG</sequence>
<feature type="transmembrane region" description="Helical" evidence="1">
    <location>
        <begin position="46"/>
        <end position="66"/>
    </location>
</feature>
<evidence type="ECO:0000256" key="1">
    <source>
        <dbReference type="SAM" id="Phobius"/>
    </source>
</evidence>
<feature type="transmembrane region" description="Helical" evidence="1">
    <location>
        <begin position="72"/>
        <end position="91"/>
    </location>
</feature>
<dbReference type="PANTHER" id="PTHR38684">
    <property type="entry name" value="PROTEIN AMPE"/>
    <property type="match status" value="1"/>
</dbReference>
<accession>A0A3B0Y7V8</accession>
<keyword evidence="1" id="KW-0472">Membrane</keyword>
<organism evidence="2">
    <name type="scientific">hydrothermal vent metagenome</name>
    <dbReference type="NCBI Taxonomy" id="652676"/>
    <lineage>
        <taxon>unclassified sequences</taxon>
        <taxon>metagenomes</taxon>
        <taxon>ecological metagenomes</taxon>
    </lineage>
</organism>
<dbReference type="PANTHER" id="PTHR38684:SF1">
    <property type="entry name" value="PROTEIN AMPE"/>
    <property type="match status" value="1"/>
</dbReference>
<dbReference type="GO" id="GO:0005886">
    <property type="term" value="C:plasma membrane"/>
    <property type="evidence" value="ECO:0007669"/>
    <property type="project" value="TreeGrafter"/>
</dbReference>
<reference evidence="2" key="1">
    <citation type="submission" date="2018-06" db="EMBL/GenBank/DDBJ databases">
        <authorList>
            <person name="Zhirakovskaya E."/>
        </authorList>
    </citation>
    <scope>NUCLEOTIDE SEQUENCE</scope>
</reference>
<dbReference type="InterPro" id="IPR031347">
    <property type="entry name" value="AmpE"/>
</dbReference>
<dbReference type="Pfam" id="PF17113">
    <property type="entry name" value="AmpE"/>
    <property type="match status" value="1"/>
</dbReference>
<dbReference type="UniPathway" id="UPA00148"/>
<keyword evidence="1" id="KW-1133">Transmembrane helix</keyword>
<dbReference type="InterPro" id="IPR052966">
    <property type="entry name" value="Beta-lactamase_Reg"/>
</dbReference>
<evidence type="ECO:0000313" key="2">
    <source>
        <dbReference type="EMBL" id="VAW72920.1"/>
    </source>
</evidence>
<dbReference type="GO" id="GO:0009236">
    <property type="term" value="P:cobalamin biosynthetic process"/>
    <property type="evidence" value="ECO:0007669"/>
    <property type="project" value="UniProtKB-UniPathway"/>
</dbReference>
<dbReference type="GO" id="GO:0046677">
    <property type="term" value="P:response to antibiotic"/>
    <property type="evidence" value="ECO:0007669"/>
    <property type="project" value="TreeGrafter"/>
</dbReference>
<protein>
    <recommendedName>
        <fullName evidence="3">Adenosylcobinamide-phosphate synthase</fullName>
    </recommendedName>
</protein>
<keyword evidence="1" id="KW-0812">Transmembrane</keyword>
<evidence type="ECO:0008006" key="3">
    <source>
        <dbReference type="Google" id="ProtNLM"/>
    </source>
</evidence>
<feature type="transmembrane region" description="Helical" evidence="1">
    <location>
        <begin position="268"/>
        <end position="289"/>
    </location>
</feature>